<keyword evidence="5" id="KW-1185">Reference proteome</keyword>
<dbReference type="RefSeq" id="WP_062717237.1">
    <property type="nucleotide sequence ID" value="NZ_KQ948925.1"/>
</dbReference>
<dbReference type="InterPro" id="IPR036457">
    <property type="entry name" value="PPM-type-like_dom_sf"/>
</dbReference>
<keyword evidence="1" id="KW-0378">Hydrolase</keyword>
<gene>
    <name evidence="4" type="ORF">AQJ67_07415</name>
</gene>
<dbReference type="EMBL" id="LMWY01000005">
    <property type="protein sequence ID" value="KUO05205.1"/>
    <property type="molecule type" value="Genomic_DNA"/>
</dbReference>
<name>A0A101U714_9ACTN</name>
<dbReference type="PANTHER" id="PTHR43156:SF2">
    <property type="entry name" value="STAGE II SPORULATION PROTEIN E"/>
    <property type="match status" value="1"/>
</dbReference>
<evidence type="ECO:0000313" key="4">
    <source>
        <dbReference type="EMBL" id="KUO05205.1"/>
    </source>
</evidence>
<dbReference type="InterPro" id="IPR052016">
    <property type="entry name" value="Bact_Sigma-Reg"/>
</dbReference>
<dbReference type="InterPro" id="IPR001932">
    <property type="entry name" value="PPM-type_phosphatase-like_dom"/>
</dbReference>
<evidence type="ECO:0000313" key="5">
    <source>
        <dbReference type="Proteomes" id="UP000053429"/>
    </source>
</evidence>
<evidence type="ECO:0000259" key="3">
    <source>
        <dbReference type="Pfam" id="PF07228"/>
    </source>
</evidence>
<accession>A0A101U714</accession>
<proteinExistence type="predicted"/>
<dbReference type="Gene3D" id="3.60.40.10">
    <property type="entry name" value="PPM-type phosphatase domain"/>
    <property type="match status" value="1"/>
</dbReference>
<dbReference type="Proteomes" id="UP000053429">
    <property type="component" value="Unassembled WGS sequence"/>
</dbReference>
<sequence>MAGKEDEPELPDDAAADATRRPDVRLEEIAAQLRELATAKDRLQGLLDAVLVIGPDRHTVYLDAEPGLPLAVDIDQDRPDHVRPDHVRSVPAGATVLFFTDGLVEHPDRSIDQGLAELAGLAADRAHLPLDDFVRHLADHHPGDGHDDIALLALRTPRD</sequence>
<dbReference type="OrthoDB" id="4311934at2"/>
<reference evidence="4 5" key="1">
    <citation type="submission" date="2015-10" db="EMBL/GenBank/DDBJ databases">
        <title>Draft genome sequence of Streptomyces caeruleatus NRRL B-24802, type strain for the species Streptomyces caeruleatus.</title>
        <authorList>
            <person name="Ruckert C."/>
            <person name="Winkler A."/>
            <person name="Kalinowski J."/>
            <person name="Kampfer P."/>
            <person name="Glaeser S."/>
        </authorList>
    </citation>
    <scope>NUCLEOTIDE SEQUENCE [LARGE SCALE GENOMIC DNA]</scope>
    <source>
        <strain evidence="4 5">NRRL B-24802</strain>
    </source>
</reference>
<evidence type="ECO:0000256" key="1">
    <source>
        <dbReference type="ARBA" id="ARBA00022801"/>
    </source>
</evidence>
<dbReference type="STRING" id="661399.AQJ67_07415"/>
<organism evidence="4 5">
    <name type="scientific">Streptomyces caeruleatus</name>
    <dbReference type="NCBI Taxonomy" id="661399"/>
    <lineage>
        <taxon>Bacteria</taxon>
        <taxon>Bacillati</taxon>
        <taxon>Actinomycetota</taxon>
        <taxon>Actinomycetes</taxon>
        <taxon>Kitasatosporales</taxon>
        <taxon>Streptomycetaceae</taxon>
        <taxon>Streptomyces</taxon>
    </lineage>
</organism>
<feature type="domain" description="PPM-type phosphatase" evidence="3">
    <location>
        <begin position="50"/>
        <end position="156"/>
    </location>
</feature>
<dbReference type="Pfam" id="PF07228">
    <property type="entry name" value="SpoIIE"/>
    <property type="match status" value="1"/>
</dbReference>
<dbReference type="PANTHER" id="PTHR43156">
    <property type="entry name" value="STAGE II SPORULATION PROTEIN E-RELATED"/>
    <property type="match status" value="1"/>
</dbReference>
<feature type="compositionally biased region" description="Acidic residues" evidence="2">
    <location>
        <begin position="1"/>
        <end position="15"/>
    </location>
</feature>
<comment type="caution">
    <text evidence="4">The sequence shown here is derived from an EMBL/GenBank/DDBJ whole genome shotgun (WGS) entry which is preliminary data.</text>
</comment>
<dbReference type="GO" id="GO:0016791">
    <property type="term" value="F:phosphatase activity"/>
    <property type="evidence" value="ECO:0007669"/>
    <property type="project" value="TreeGrafter"/>
</dbReference>
<feature type="region of interest" description="Disordered" evidence="2">
    <location>
        <begin position="1"/>
        <end position="23"/>
    </location>
</feature>
<evidence type="ECO:0000256" key="2">
    <source>
        <dbReference type="SAM" id="MobiDB-lite"/>
    </source>
</evidence>
<dbReference type="AlphaFoldDB" id="A0A101U714"/>
<protein>
    <recommendedName>
        <fullName evidence="3">PPM-type phosphatase domain-containing protein</fullName>
    </recommendedName>
</protein>